<dbReference type="PANTHER" id="PTHR33495:SF2">
    <property type="entry name" value="ANTI-SIGMA FACTOR ANTAGONIST TM_1081-RELATED"/>
    <property type="match status" value="1"/>
</dbReference>
<sequence length="111" mass="11803">MNITTRTTTQGLIITVHDTRVDAAVAIEFKEAVRTEAAGGTGKVILDLSQVTFLDSSGLGAVVAIMKLLGKERPLELAGLTPPVAKVFRLTRMDSVFTIHDSLPDNLKAVG</sequence>
<dbReference type="GO" id="GO:0043856">
    <property type="term" value="F:anti-sigma factor antagonist activity"/>
    <property type="evidence" value="ECO:0007669"/>
    <property type="project" value="InterPro"/>
</dbReference>
<dbReference type="Proteomes" id="UP000245911">
    <property type="component" value="Unassembled WGS sequence"/>
</dbReference>
<accession>A0A2T8HR38</accession>
<evidence type="ECO:0000313" key="4">
    <source>
        <dbReference type="EMBL" id="PVH27894.1"/>
    </source>
</evidence>
<protein>
    <recommendedName>
        <fullName evidence="2">Anti-sigma factor antagonist</fullName>
    </recommendedName>
</protein>
<reference evidence="4 5" key="1">
    <citation type="submission" date="2018-04" db="EMBL/GenBank/DDBJ databases">
        <title>Pararhodobacter oceanense sp. nov., isolated from marine intertidal sediment.</title>
        <authorList>
            <person name="Wang X.-L."/>
            <person name="Du Z.-J."/>
        </authorList>
    </citation>
    <scope>NUCLEOTIDE SEQUENCE [LARGE SCALE GENOMIC DNA]</scope>
    <source>
        <strain evidence="4 5">AM505</strain>
    </source>
</reference>
<keyword evidence="5" id="KW-1185">Reference proteome</keyword>
<evidence type="ECO:0000313" key="5">
    <source>
        <dbReference type="Proteomes" id="UP000245911"/>
    </source>
</evidence>
<evidence type="ECO:0000256" key="1">
    <source>
        <dbReference type="ARBA" id="ARBA00009013"/>
    </source>
</evidence>
<feature type="domain" description="STAS" evidence="3">
    <location>
        <begin position="2"/>
        <end position="110"/>
    </location>
</feature>
<gene>
    <name evidence="4" type="ORF">DDE20_15410</name>
</gene>
<dbReference type="PROSITE" id="PS50801">
    <property type="entry name" value="STAS"/>
    <property type="match status" value="1"/>
</dbReference>
<name>A0A2T8HR38_9RHOB</name>
<dbReference type="Gene3D" id="3.30.750.24">
    <property type="entry name" value="STAS domain"/>
    <property type="match status" value="1"/>
</dbReference>
<proteinExistence type="inferred from homology"/>
<dbReference type="Pfam" id="PF01740">
    <property type="entry name" value="STAS"/>
    <property type="match status" value="1"/>
</dbReference>
<evidence type="ECO:0000259" key="3">
    <source>
        <dbReference type="PROSITE" id="PS50801"/>
    </source>
</evidence>
<dbReference type="CDD" id="cd07043">
    <property type="entry name" value="STAS_anti-anti-sigma_factors"/>
    <property type="match status" value="1"/>
</dbReference>
<evidence type="ECO:0000256" key="2">
    <source>
        <dbReference type="RuleBase" id="RU003749"/>
    </source>
</evidence>
<organism evidence="4 5">
    <name type="scientific">Pararhodobacter oceanensis</name>
    <dbReference type="NCBI Taxonomy" id="2172121"/>
    <lineage>
        <taxon>Bacteria</taxon>
        <taxon>Pseudomonadati</taxon>
        <taxon>Pseudomonadota</taxon>
        <taxon>Alphaproteobacteria</taxon>
        <taxon>Rhodobacterales</taxon>
        <taxon>Paracoccaceae</taxon>
        <taxon>Pararhodobacter</taxon>
    </lineage>
</organism>
<comment type="similarity">
    <text evidence="1 2">Belongs to the anti-sigma-factor antagonist family.</text>
</comment>
<comment type="caution">
    <text evidence="4">The sequence shown here is derived from an EMBL/GenBank/DDBJ whole genome shotgun (WGS) entry which is preliminary data.</text>
</comment>
<dbReference type="NCBIfam" id="TIGR00377">
    <property type="entry name" value="ant_ant_sig"/>
    <property type="match status" value="1"/>
</dbReference>
<dbReference type="RefSeq" id="WP_116559415.1">
    <property type="nucleotide sequence ID" value="NZ_JBLWXM010000002.1"/>
</dbReference>
<dbReference type="EMBL" id="QDKM01000008">
    <property type="protein sequence ID" value="PVH27894.1"/>
    <property type="molecule type" value="Genomic_DNA"/>
</dbReference>
<dbReference type="SUPFAM" id="SSF52091">
    <property type="entry name" value="SpoIIaa-like"/>
    <property type="match status" value="1"/>
</dbReference>
<dbReference type="InterPro" id="IPR036513">
    <property type="entry name" value="STAS_dom_sf"/>
</dbReference>
<dbReference type="AlphaFoldDB" id="A0A2T8HR38"/>
<dbReference type="InterPro" id="IPR002645">
    <property type="entry name" value="STAS_dom"/>
</dbReference>
<dbReference type="OrthoDB" id="9796076at2"/>
<dbReference type="InterPro" id="IPR003658">
    <property type="entry name" value="Anti-sigma_ant"/>
</dbReference>
<dbReference type="PANTHER" id="PTHR33495">
    <property type="entry name" value="ANTI-SIGMA FACTOR ANTAGONIST TM_1081-RELATED-RELATED"/>
    <property type="match status" value="1"/>
</dbReference>